<dbReference type="InterPro" id="IPR011991">
    <property type="entry name" value="ArsR-like_HTH"/>
</dbReference>
<dbReference type="SMART" id="SM00418">
    <property type="entry name" value="HTH_ARSR"/>
    <property type="match status" value="1"/>
</dbReference>
<sequence>MQFYAAAMDLTSITPSPAGMKALSHPVRLRMLGLLRAEGAATATTLAARLGLNTGATSYHLRQLAQHGFVVEDTERGNARDRWWKAAHQSTRTAREEHPDQATRETLDALVQSVAIVMTEQLQRAVEERGQLSDEWRNASTFSDWGIRLTPARARALVQALADTFDDVEEDDTEDAADFIIQINAYPRPGTATGSEGEQS</sequence>
<feature type="domain" description="HTH arsR-type" evidence="4">
    <location>
        <begin position="18"/>
        <end position="96"/>
    </location>
</feature>
<comment type="caution">
    <text evidence="5">The sequence shown here is derived from an EMBL/GenBank/DDBJ whole genome shotgun (WGS) entry which is preliminary data.</text>
</comment>
<dbReference type="Pfam" id="PF12840">
    <property type="entry name" value="HTH_20"/>
    <property type="match status" value="1"/>
</dbReference>
<keyword evidence="3" id="KW-0804">Transcription</keyword>
<dbReference type="PANTHER" id="PTHR33154">
    <property type="entry name" value="TRANSCRIPTIONAL REGULATOR, ARSR FAMILY"/>
    <property type="match status" value="1"/>
</dbReference>
<dbReference type="InterPro" id="IPR036388">
    <property type="entry name" value="WH-like_DNA-bd_sf"/>
</dbReference>
<organism evidence="5 6">
    <name type="scientific">Nocardioides koreensis</name>
    <dbReference type="NCBI Taxonomy" id="433651"/>
    <lineage>
        <taxon>Bacteria</taxon>
        <taxon>Bacillati</taxon>
        <taxon>Actinomycetota</taxon>
        <taxon>Actinomycetes</taxon>
        <taxon>Propionibacteriales</taxon>
        <taxon>Nocardioidaceae</taxon>
        <taxon>Nocardioides</taxon>
    </lineage>
</organism>
<evidence type="ECO:0000313" key="5">
    <source>
        <dbReference type="EMBL" id="GAA2149547.1"/>
    </source>
</evidence>
<keyword evidence="2" id="KW-0238">DNA-binding</keyword>
<evidence type="ECO:0000259" key="4">
    <source>
        <dbReference type="SMART" id="SM00418"/>
    </source>
</evidence>
<keyword evidence="6" id="KW-1185">Reference proteome</keyword>
<dbReference type="CDD" id="cd00090">
    <property type="entry name" value="HTH_ARSR"/>
    <property type="match status" value="1"/>
</dbReference>
<reference evidence="5 6" key="1">
    <citation type="journal article" date="2019" name="Int. J. Syst. Evol. Microbiol.">
        <title>The Global Catalogue of Microorganisms (GCM) 10K type strain sequencing project: providing services to taxonomists for standard genome sequencing and annotation.</title>
        <authorList>
            <consortium name="The Broad Institute Genomics Platform"/>
            <consortium name="The Broad Institute Genome Sequencing Center for Infectious Disease"/>
            <person name="Wu L."/>
            <person name="Ma J."/>
        </authorList>
    </citation>
    <scope>NUCLEOTIDE SEQUENCE [LARGE SCALE GENOMIC DNA]</scope>
    <source>
        <strain evidence="5 6">JCM 16022</strain>
    </source>
</reference>
<dbReference type="EMBL" id="BAAAQR010000009">
    <property type="protein sequence ID" value="GAA2149547.1"/>
    <property type="molecule type" value="Genomic_DNA"/>
</dbReference>
<dbReference type="InterPro" id="IPR036390">
    <property type="entry name" value="WH_DNA-bd_sf"/>
</dbReference>
<dbReference type="Gene3D" id="1.10.10.10">
    <property type="entry name" value="Winged helix-like DNA-binding domain superfamily/Winged helix DNA-binding domain"/>
    <property type="match status" value="1"/>
</dbReference>
<evidence type="ECO:0000256" key="1">
    <source>
        <dbReference type="ARBA" id="ARBA00023015"/>
    </source>
</evidence>
<evidence type="ECO:0000256" key="3">
    <source>
        <dbReference type="ARBA" id="ARBA00023163"/>
    </source>
</evidence>
<accession>A0ABN2ZXB9</accession>
<name>A0ABN2ZXB9_9ACTN</name>
<keyword evidence="1" id="KW-0805">Transcription regulation</keyword>
<protein>
    <submittedName>
        <fullName evidence="5">Helix-turn-helix domain-containing protein</fullName>
    </submittedName>
</protein>
<proteinExistence type="predicted"/>
<dbReference type="PANTHER" id="PTHR33154:SF15">
    <property type="entry name" value="REGULATORY PROTEIN ARSR"/>
    <property type="match status" value="1"/>
</dbReference>
<dbReference type="InterPro" id="IPR001845">
    <property type="entry name" value="HTH_ArsR_DNA-bd_dom"/>
</dbReference>
<evidence type="ECO:0000313" key="6">
    <source>
        <dbReference type="Proteomes" id="UP001501771"/>
    </source>
</evidence>
<dbReference type="Proteomes" id="UP001501771">
    <property type="component" value="Unassembled WGS sequence"/>
</dbReference>
<evidence type="ECO:0000256" key="2">
    <source>
        <dbReference type="ARBA" id="ARBA00023125"/>
    </source>
</evidence>
<dbReference type="InterPro" id="IPR051081">
    <property type="entry name" value="HTH_MetalResp_TranReg"/>
</dbReference>
<gene>
    <name evidence="5" type="ORF">GCM10009844_29270</name>
</gene>
<dbReference type="SUPFAM" id="SSF46785">
    <property type="entry name" value="Winged helix' DNA-binding domain"/>
    <property type="match status" value="1"/>
</dbReference>